<name>A0A541BPC5_9NOCA</name>
<comment type="caution">
    <text evidence="1">The sequence shown here is derived from an EMBL/GenBank/DDBJ whole genome shotgun (WGS) entry which is preliminary data.</text>
</comment>
<gene>
    <name evidence="1" type="ORF">FK531_05895</name>
</gene>
<dbReference type="OrthoDB" id="4772769at2"/>
<protein>
    <submittedName>
        <fullName evidence="1">Uncharacterized protein</fullName>
    </submittedName>
</protein>
<dbReference type="Proteomes" id="UP000316256">
    <property type="component" value="Unassembled WGS sequence"/>
</dbReference>
<dbReference type="EMBL" id="VIGH01000002">
    <property type="protein sequence ID" value="TQF74176.1"/>
    <property type="molecule type" value="Genomic_DNA"/>
</dbReference>
<dbReference type="AlphaFoldDB" id="A0A541BPC5"/>
<organism evidence="1 2">
    <name type="scientific">Rhodococcus spelaei</name>
    <dbReference type="NCBI Taxonomy" id="2546320"/>
    <lineage>
        <taxon>Bacteria</taxon>
        <taxon>Bacillati</taxon>
        <taxon>Actinomycetota</taxon>
        <taxon>Actinomycetes</taxon>
        <taxon>Mycobacteriales</taxon>
        <taxon>Nocardiaceae</taxon>
        <taxon>Rhodococcus</taxon>
    </lineage>
</organism>
<dbReference type="RefSeq" id="WP_142096185.1">
    <property type="nucleotide sequence ID" value="NZ_VIGH01000002.1"/>
</dbReference>
<sequence>MGAKASTIWYVDAPDPLAVLRESAECDAEAARALVGALYPETVVAPLTPGAIATSAGVGRHEVYIGSFPGLTVVCGANLAVHEPSTLDESWTRPLASERTYLVCTDPDTAWASFACWERGALRRSFSATPVHIYEDIGIPLVWERPFWAGEHPMKHPIEVLPDPQSLPFNPCEFAEAANAEWLGFRYTGPVRDGEIDPATVGVCGFGVYAEGELPPAPALEPKPAGSLRRWLRRLAGAEPA</sequence>
<evidence type="ECO:0000313" key="1">
    <source>
        <dbReference type="EMBL" id="TQF74176.1"/>
    </source>
</evidence>
<evidence type="ECO:0000313" key="2">
    <source>
        <dbReference type="Proteomes" id="UP000316256"/>
    </source>
</evidence>
<accession>A0A541BPC5</accession>
<keyword evidence="2" id="KW-1185">Reference proteome</keyword>
<proteinExistence type="predicted"/>
<dbReference type="InterPro" id="IPR053847">
    <property type="entry name" value="DUF6928"/>
</dbReference>
<dbReference type="Pfam" id="PF21997">
    <property type="entry name" value="DUF6928"/>
    <property type="match status" value="1"/>
</dbReference>
<reference evidence="1 2" key="1">
    <citation type="submission" date="2019-06" db="EMBL/GenBank/DDBJ databases">
        <title>Rhodococcus spaelei sp. nov., isolated from a cave.</title>
        <authorList>
            <person name="Lee S.D."/>
        </authorList>
    </citation>
    <scope>NUCLEOTIDE SEQUENCE [LARGE SCALE GENOMIC DNA]</scope>
    <source>
        <strain evidence="1 2">C9-5</strain>
    </source>
</reference>